<accession>A0A1I7Z2Y7</accession>
<dbReference type="AlphaFoldDB" id="A0A1I7Z2Y7"/>
<reference evidence="2" key="1">
    <citation type="submission" date="2016-11" db="UniProtKB">
        <authorList>
            <consortium name="WormBaseParasite"/>
        </authorList>
    </citation>
    <scope>IDENTIFICATION</scope>
</reference>
<organism evidence="1 2">
    <name type="scientific">Steinernema glaseri</name>
    <dbReference type="NCBI Taxonomy" id="37863"/>
    <lineage>
        <taxon>Eukaryota</taxon>
        <taxon>Metazoa</taxon>
        <taxon>Ecdysozoa</taxon>
        <taxon>Nematoda</taxon>
        <taxon>Chromadorea</taxon>
        <taxon>Rhabditida</taxon>
        <taxon>Tylenchina</taxon>
        <taxon>Panagrolaimomorpha</taxon>
        <taxon>Strongyloidoidea</taxon>
        <taxon>Steinernematidae</taxon>
        <taxon>Steinernema</taxon>
    </lineage>
</organism>
<name>A0A1I7Z2Y7_9BILA</name>
<keyword evidence="1" id="KW-1185">Reference proteome</keyword>
<dbReference type="Proteomes" id="UP000095287">
    <property type="component" value="Unplaced"/>
</dbReference>
<evidence type="ECO:0000313" key="1">
    <source>
        <dbReference type="Proteomes" id="UP000095287"/>
    </source>
</evidence>
<protein>
    <submittedName>
        <fullName evidence="2">Uncharacterized protein</fullName>
    </submittedName>
</protein>
<sequence>MRSINQARDKDKEFPCLLQSCPIAPACSLSIQFERNRSSPKFVMQIPFVVCKVVRTRVQLSTRIRLSAVTFHVVTLLNPLLWQRRPAPASGVPDPQSDDGHSPPPPLAAAISAVALSVVVYYRVSGGDEWIKDGPPLNRRLGKERPYYISFLLAFLFNILTDGEGFATPTHCCPSIVQISFFLEGVFI</sequence>
<dbReference type="WBParaSite" id="L893_g22394.t1">
    <property type="protein sequence ID" value="L893_g22394.t1"/>
    <property type="gene ID" value="L893_g22394"/>
</dbReference>
<evidence type="ECO:0000313" key="2">
    <source>
        <dbReference type="WBParaSite" id="L893_g22394.t1"/>
    </source>
</evidence>
<proteinExistence type="predicted"/>